<evidence type="ECO:0008006" key="4">
    <source>
        <dbReference type="Google" id="ProtNLM"/>
    </source>
</evidence>
<protein>
    <recommendedName>
        <fullName evidence="4">Glycosyltransferase 2-like domain-containing protein</fullName>
    </recommendedName>
</protein>
<name>A0ABZ1BCR8_9ACTN</name>
<dbReference type="Proteomes" id="UP001324287">
    <property type="component" value="Chromosome"/>
</dbReference>
<accession>A0ABZ1BCR8</accession>
<dbReference type="EMBL" id="CP141261">
    <property type="protein sequence ID" value="WRL67285.1"/>
    <property type="molecule type" value="Genomic_DNA"/>
</dbReference>
<dbReference type="InterPro" id="IPR029044">
    <property type="entry name" value="Nucleotide-diphossugar_trans"/>
</dbReference>
<dbReference type="RefSeq" id="WP_324278592.1">
    <property type="nucleotide sequence ID" value="NZ_CP141261.1"/>
</dbReference>
<sequence>MTPASDLTVVVASQNRRTDLLATLPRHEAPVVLVDNASTDGTVEAVRAAHPDVDVLALPATRAPTAARWGWPGRGRRSSHSRTTTRGGRPVTWPAPSTSCAPTRGWRC</sequence>
<evidence type="ECO:0000313" key="3">
    <source>
        <dbReference type="Proteomes" id="UP001324287"/>
    </source>
</evidence>
<feature type="compositionally biased region" description="Low complexity" evidence="1">
    <location>
        <begin position="81"/>
        <end position="90"/>
    </location>
</feature>
<feature type="region of interest" description="Disordered" evidence="1">
    <location>
        <begin position="67"/>
        <end position="108"/>
    </location>
</feature>
<proteinExistence type="predicted"/>
<keyword evidence="3" id="KW-1185">Reference proteome</keyword>
<reference evidence="2 3" key="1">
    <citation type="submission" date="2023-12" db="EMBL/GenBank/DDBJ databases">
        <title>Blastococcus brunescens sp. nov., an actonobacterium isolated from sandstone collected in sahara desert.</title>
        <authorList>
            <person name="Gtari M."/>
            <person name="Ghodhbane F."/>
        </authorList>
    </citation>
    <scope>NUCLEOTIDE SEQUENCE [LARGE SCALE GENOMIC DNA]</scope>
    <source>
        <strain evidence="2 3">BMG 8361</strain>
    </source>
</reference>
<dbReference type="SUPFAM" id="SSF53448">
    <property type="entry name" value="Nucleotide-diphospho-sugar transferases"/>
    <property type="match status" value="1"/>
</dbReference>
<evidence type="ECO:0000256" key="1">
    <source>
        <dbReference type="SAM" id="MobiDB-lite"/>
    </source>
</evidence>
<evidence type="ECO:0000313" key="2">
    <source>
        <dbReference type="EMBL" id="WRL67285.1"/>
    </source>
</evidence>
<gene>
    <name evidence="2" type="ORF">U6N30_18485</name>
</gene>
<organism evidence="2 3">
    <name type="scientific">Blastococcus brunescens</name>
    <dbReference type="NCBI Taxonomy" id="1564165"/>
    <lineage>
        <taxon>Bacteria</taxon>
        <taxon>Bacillati</taxon>
        <taxon>Actinomycetota</taxon>
        <taxon>Actinomycetes</taxon>
        <taxon>Geodermatophilales</taxon>
        <taxon>Geodermatophilaceae</taxon>
        <taxon>Blastococcus</taxon>
    </lineage>
</organism>